<dbReference type="Proteomes" id="UP000255295">
    <property type="component" value="Unassembled WGS sequence"/>
</dbReference>
<dbReference type="GeneID" id="48276209"/>
<name>A0A2S0JYW8_LYSSH</name>
<evidence type="ECO:0000313" key="4">
    <source>
        <dbReference type="Proteomes" id="UP000238825"/>
    </source>
</evidence>
<reference evidence="2 4" key="1">
    <citation type="submission" date="2017-03" db="EMBL/GenBank/DDBJ databases">
        <title>The whole genome sequencing and assembly of Lysinibacillus sphaericus DSM 28T strain.</title>
        <authorList>
            <person name="Lee Y.-J."/>
            <person name="Yi H."/>
            <person name="Bahn Y.-S."/>
            <person name="Kim J.F."/>
            <person name="Lee D.-W."/>
        </authorList>
    </citation>
    <scope>NUCLEOTIDE SEQUENCE [LARGE SCALE GENOMIC DNA]</scope>
    <source>
        <strain evidence="2 4">DSM 28</strain>
    </source>
</reference>
<dbReference type="Proteomes" id="UP000238825">
    <property type="component" value="Chromosome"/>
</dbReference>
<protein>
    <submittedName>
        <fullName evidence="2">Uncharacterized protein</fullName>
    </submittedName>
</protein>
<keyword evidence="1" id="KW-0732">Signal</keyword>
<dbReference type="EMBL" id="UFSZ01000001">
    <property type="protein sequence ID" value="SUV17968.1"/>
    <property type="molecule type" value="Genomic_DNA"/>
</dbReference>
<dbReference type="EMBL" id="CP019980">
    <property type="protein sequence ID" value="AVK96259.1"/>
    <property type="molecule type" value="Genomic_DNA"/>
</dbReference>
<dbReference type="AlphaFoldDB" id="A0A2S0JYW8"/>
<evidence type="ECO:0000313" key="5">
    <source>
        <dbReference type="Proteomes" id="UP000255295"/>
    </source>
</evidence>
<accession>A0A2S0JYW8</accession>
<evidence type="ECO:0000256" key="1">
    <source>
        <dbReference type="SAM" id="SignalP"/>
    </source>
</evidence>
<reference evidence="3 5" key="2">
    <citation type="submission" date="2018-06" db="EMBL/GenBank/DDBJ databases">
        <authorList>
            <consortium name="Pathogen Informatics"/>
            <person name="Doyle S."/>
        </authorList>
    </citation>
    <scope>NUCLEOTIDE SEQUENCE [LARGE SCALE GENOMIC DNA]</scope>
    <source>
        <strain evidence="3 5">NCTC10338</strain>
    </source>
</reference>
<organism evidence="2 4">
    <name type="scientific">Lysinibacillus sphaericus</name>
    <name type="common">Bacillus sphaericus</name>
    <dbReference type="NCBI Taxonomy" id="1421"/>
    <lineage>
        <taxon>Bacteria</taxon>
        <taxon>Bacillati</taxon>
        <taxon>Bacillota</taxon>
        <taxon>Bacilli</taxon>
        <taxon>Bacillales</taxon>
        <taxon>Bacillaceae</taxon>
        <taxon>Lysinibacillus</taxon>
    </lineage>
</organism>
<sequence length="130" mass="13979">MKKRLATTVCALGLLVSAGVASAGTSAITYAKELPSLSRNIYLATGTKDNNSNSKVENSIVGQDYRATMWIVDAKGKKVSNTAKDVTDNDTRFFIVDQSAVGGDVTLVAENDQRKLVSVEISGRFYPDTR</sequence>
<evidence type="ECO:0000313" key="2">
    <source>
        <dbReference type="EMBL" id="AVK96259.1"/>
    </source>
</evidence>
<proteinExistence type="predicted"/>
<gene>
    <name evidence="2" type="ORF">LS41612_08335</name>
    <name evidence="3" type="ORF">NCTC10338_03082</name>
</gene>
<feature type="chain" id="PRO_5030054893" evidence="1">
    <location>
        <begin position="24"/>
        <end position="130"/>
    </location>
</feature>
<evidence type="ECO:0000313" key="3">
    <source>
        <dbReference type="EMBL" id="SUV17968.1"/>
    </source>
</evidence>
<feature type="signal peptide" evidence="1">
    <location>
        <begin position="1"/>
        <end position="23"/>
    </location>
</feature>
<dbReference type="RefSeq" id="WP_024362975.1">
    <property type="nucleotide sequence ID" value="NZ_BJNS01000023.1"/>
</dbReference>